<dbReference type="CDD" id="cd21692">
    <property type="entry name" value="GINS_B_Sld5"/>
    <property type="match status" value="1"/>
</dbReference>
<name>A0AAE1KCN1_PETCI</name>
<dbReference type="GO" id="GO:0000727">
    <property type="term" value="P:double-strand break repair via break-induced replication"/>
    <property type="evidence" value="ECO:0007669"/>
    <property type="project" value="TreeGrafter"/>
</dbReference>
<dbReference type="InterPro" id="IPR008591">
    <property type="entry name" value="GINS_Sld5"/>
</dbReference>
<gene>
    <name evidence="9" type="ORF">Pcinc_026216</name>
</gene>
<dbReference type="Pfam" id="PF05916">
    <property type="entry name" value="Sld5"/>
    <property type="match status" value="1"/>
</dbReference>
<evidence type="ECO:0000256" key="1">
    <source>
        <dbReference type="ARBA" id="ARBA00004123"/>
    </source>
</evidence>
<dbReference type="InterPro" id="IPR021151">
    <property type="entry name" value="GINS_A"/>
</dbReference>
<keyword evidence="5 6" id="KW-0539">Nucleus</keyword>
<evidence type="ECO:0000313" key="9">
    <source>
        <dbReference type="EMBL" id="KAK3868390.1"/>
    </source>
</evidence>
<dbReference type="InterPro" id="IPR038749">
    <property type="entry name" value="Sld5_GINS_A"/>
</dbReference>
<dbReference type="GO" id="GO:0000811">
    <property type="term" value="C:GINS complex"/>
    <property type="evidence" value="ECO:0007669"/>
    <property type="project" value="UniProtKB-UniRule"/>
</dbReference>
<keyword evidence="4 6" id="KW-0235">DNA replication</keyword>
<dbReference type="Gene3D" id="3.40.5.60">
    <property type="match status" value="1"/>
</dbReference>
<keyword evidence="10" id="KW-1185">Reference proteome</keyword>
<comment type="caution">
    <text evidence="9">The sequence shown here is derived from an EMBL/GenBank/DDBJ whole genome shotgun (WGS) entry which is preliminary data.</text>
</comment>
<evidence type="ECO:0000259" key="8">
    <source>
        <dbReference type="Pfam" id="PF16922"/>
    </source>
</evidence>
<dbReference type="GO" id="GO:0006261">
    <property type="term" value="P:DNA-templated DNA replication"/>
    <property type="evidence" value="ECO:0007669"/>
    <property type="project" value="InterPro"/>
</dbReference>
<accession>A0AAE1KCN1</accession>
<evidence type="ECO:0000256" key="3">
    <source>
        <dbReference type="ARBA" id="ARBA00014804"/>
    </source>
</evidence>
<dbReference type="FunFam" id="3.40.5.60:FF:000001">
    <property type="entry name" value="DNA replication complex GINS protein SLD5"/>
    <property type="match status" value="1"/>
</dbReference>
<evidence type="ECO:0000256" key="4">
    <source>
        <dbReference type="ARBA" id="ARBA00022705"/>
    </source>
</evidence>
<dbReference type="PANTHER" id="PTHR21206:SF0">
    <property type="entry name" value="DNA REPLICATION COMPLEX GINS PROTEIN SLD5"/>
    <property type="match status" value="1"/>
</dbReference>
<proteinExistence type="inferred from homology"/>
<evidence type="ECO:0000256" key="2">
    <source>
        <dbReference type="ARBA" id="ARBA00008187"/>
    </source>
</evidence>
<evidence type="ECO:0000256" key="5">
    <source>
        <dbReference type="ARBA" id="ARBA00023242"/>
    </source>
</evidence>
<comment type="subcellular location">
    <subcellularLocation>
        <location evidence="1 6">Nucleus</location>
    </subcellularLocation>
</comment>
<dbReference type="InterPro" id="IPR031633">
    <property type="entry name" value="SLD5_C"/>
</dbReference>
<dbReference type="InterPro" id="IPR036224">
    <property type="entry name" value="GINS_bundle-like_dom_sf"/>
</dbReference>
<dbReference type="PANTHER" id="PTHR21206">
    <property type="entry name" value="SLD5 PROTEIN"/>
    <property type="match status" value="1"/>
</dbReference>
<dbReference type="Proteomes" id="UP001286313">
    <property type="component" value="Unassembled WGS sequence"/>
</dbReference>
<dbReference type="EMBL" id="JAWQEG010003021">
    <property type="protein sequence ID" value="KAK3868390.1"/>
    <property type="molecule type" value="Genomic_DNA"/>
</dbReference>
<dbReference type="Pfam" id="PF16922">
    <property type="entry name" value="SLD5_C"/>
    <property type="match status" value="1"/>
</dbReference>
<feature type="domain" description="DNA replication complex GINS protein SLD5 C-terminal" evidence="8">
    <location>
        <begin position="163"/>
        <end position="221"/>
    </location>
</feature>
<evidence type="ECO:0000313" key="10">
    <source>
        <dbReference type="Proteomes" id="UP001286313"/>
    </source>
</evidence>
<comment type="similarity">
    <text evidence="2 6">Belongs to the GINS4/SLD5 family.</text>
</comment>
<evidence type="ECO:0000256" key="6">
    <source>
        <dbReference type="PIRNR" id="PIRNR007764"/>
    </source>
</evidence>
<dbReference type="Gene3D" id="1.20.58.1030">
    <property type="match status" value="1"/>
</dbReference>
<comment type="function">
    <text evidence="6">The GINS complex plays an essential role in the initiation of DNA replication.</text>
</comment>
<evidence type="ECO:0000259" key="7">
    <source>
        <dbReference type="Pfam" id="PF05916"/>
    </source>
</evidence>
<dbReference type="SUPFAM" id="SSF160059">
    <property type="entry name" value="PriA/YqbF domain"/>
    <property type="match status" value="1"/>
</dbReference>
<dbReference type="SUPFAM" id="SSF158573">
    <property type="entry name" value="GINS helical bundle-like"/>
    <property type="match status" value="1"/>
</dbReference>
<dbReference type="AlphaFoldDB" id="A0AAE1KCN1"/>
<dbReference type="CDD" id="cd11711">
    <property type="entry name" value="GINS_A_Sld5"/>
    <property type="match status" value="1"/>
</dbReference>
<sequence length="221" mass="25605">MSDNEEDIIEGSDEEGEAMTASEVLQKLEEAWITERMSPTLEKHQSELVDCMLDQINQMSENLKRCKKYDFRLAIHKMEIDRIRYVLSSYLRVRLEKIERFAHHLLEKQTNLSNEDLSILSPQEAAYAKDYASSLEAHFQNLVLQHVPENLRTFDRGKMSVKPNLDSYVFLKVKQATPGVLLEDDTGEGRDEEVDFKEGSQYLMRYKPIMELLQSGAVTLI</sequence>
<feature type="domain" description="GINS subunit" evidence="7">
    <location>
        <begin position="67"/>
        <end position="142"/>
    </location>
</feature>
<protein>
    <recommendedName>
        <fullName evidence="3 6">DNA replication complex GINS protein SLD5</fullName>
    </recommendedName>
</protein>
<reference evidence="9" key="1">
    <citation type="submission" date="2023-10" db="EMBL/GenBank/DDBJ databases">
        <title>Genome assemblies of two species of porcelain crab, Petrolisthes cinctipes and Petrolisthes manimaculis (Anomura: Porcellanidae).</title>
        <authorList>
            <person name="Angst P."/>
        </authorList>
    </citation>
    <scope>NUCLEOTIDE SEQUENCE</scope>
    <source>
        <strain evidence="9">PB745_01</strain>
        <tissue evidence="9">Gill</tissue>
    </source>
</reference>
<organism evidence="9 10">
    <name type="scientific">Petrolisthes cinctipes</name>
    <name type="common">Flat porcelain crab</name>
    <dbReference type="NCBI Taxonomy" id="88211"/>
    <lineage>
        <taxon>Eukaryota</taxon>
        <taxon>Metazoa</taxon>
        <taxon>Ecdysozoa</taxon>
        <taxon>Arthropoda</taxon>
        <taxon>Crustacea</taxon>
        <taxon>Multicrustacea</taxon>
        <taxon>Malacostraca</taxon>
        <taxon>Eumalacostraca</taxon>
        <taxon>Eucarida</taxon>
        <taxon>Decapoda</taxon>
        <taxon>Pleocyemata</taxon>
        <taxon>Anomura</taxon>
        <taxon>Galatheoidea</taxon>
        <taxon>Porcellanidae</taxon>
        <taxon>Petrolisthes</taxon>
    </lineage>
</organism>
<dbReference type="PIRSF" id="PIRSF007764">
    <property type="entry name" value="Sld5"/>
    <property type="match status" value="1"/>
</dbReference>